<dbReference type="GO" id="GO:0005345">
    <property type="term" value="F:purine nucleobase transmembrane transporter activity"/>
    <property type="evidence" value="ECO:0007669"/>
    <property type="project" value="TreeGrafter"/>
</dbReference>
<protein>
    <submittedName>
        <fullName evidence="10">Putative MFS transporter, AGZA family, xanthine/uracil permease</fullName>
    </submittedName>
</protein>
<comment type="similarity">
    <text evidence="2 8">Belongs to the nucleobase:cation symporter-2 (NCS2) (TC 2.A.40) family. Azg-like subfamily.</text>
</comment>
<keyword evidence="5 8" id="KW-0812">Transmembrane</keyword>
<keyword evidence="7 8" id="KW-0472">Membrane</keyword>
<feature type="transmembrane region" description="Helical" evidence="9">
    <location>
        <begin position="29"/>
        <end position="51"/>
    </location>
</feature>
<dbReference type="InterPro" id="IPR026033">
    <property type="entry name" value="Azg-like_bact_archaea"/>
</dbReference>
<feature type="transmembrane region" description="Helical" evidence="9">
    <location>
        <begin position="58"/>
        <end position="78"/>
    </location>
</feature>
<dbReference type="Pfam" id="PF00860">
    <property type="entry name" value="Xan_ur_permease"/>
    <property type="match status" value="1"/>
</dbReference>
<feature type="transmembrane region" description="Helical" evidence="9">
    <location>
        <begin position="180"/>
        <end position="196"/>
    </location>
</feature>
<dbReference type="InterPro" id="IPR045018">
    <property type="entry name" value="Azg-like"/>
</dbReference>
<feature type="transmembrane region" description="Helical" evidence="9">
    <location>
        <begin position="202"/>
        <end position="222"/>
    </location>
</feature>
<feature type="transmembrane region" description="Helical" evidence="9">
    <location>
        <begin position="109"/>
        <end position="129"/>
    </location>
</feature>
<feature type="transmembrane region" description="Helical" evidence="9">
    <location>
        <begin position="254"/>
        <end position="275"/>
    </location>
</feature>
<evidence type="ECO:0000313" key="11">
    <source>
        <dbReference type="Proteomes" id="UP000243406"/>
    </source>
</evidence>
<evidence type="ECO:0000256" key="6">
    <source>
        <dbReference type="ARBA" id="ARBA00022989"/>
    </source>
</evidence>
<feature type="transmembrane region" description="Helical" evidence="9">
    <location>
        <begin position="295"/>
        <end position="317"/>
    </location>
</feature>
<feature type="transmembrane region" description="Helical" evidence="9">
    <location>
        <begin position="424"/>
        <end position="441"/>
    </location>
</feature>
<reference evidence="11" key="1">
    <citation type="submission" date="2017-02" db="EMBL/GenBank/DDBJ databases">
        <authorList>
            <person name="Varghese N."/>
            <person name="Submissions S."/>
        </authorList>
    </citation>
    <scope>NUCLEOTIDE SEQUENCE [LARGE SCALE GENOMIC DNA]</scope>
    <source>
        <strain evidence="11">ATCC 35199</strain>
    </source>
</reference>
<keyword evidence="4 8" id="KW-1003">Cell membrane</keyword>
<feature type="transmembrane region" description="Helical" evidence="9">
    <location>
        <begin position="149"/>
        <end position="173"/>
    </location>
</feature>
<keyword evidence="11" id="KW-1185">Reference proteome</keyword>
<proteinExistence type="inferred from homology"/>
<name>A0A1T5AXY0_9FIRM</name>
<dbReference type="AlphaFoldDB" id="A0A1T5AXY0"/>
<evidence type="ECO:0000256" key="1">
    <source>
        <dbReference type="ARBA" id="ARBA00004651"/>
    </source>
</evidence>
<keyword evidence="3 8" id="KW-0813">Transport</keyword>
<evidence type="ECO:0000256" key="8">
    <source>
        <dbReference type="PIRNR" id="PIRNR005353"/>
    </source>
</evidence>
<dbReference type="PIRSF" id="PIRSF005353">
    <property type="entry name" value="PbuG"/>
    <property type="match status" value="1"/>
</dbReference>
<sequence>MDIANQAPKGFLERTFKLSEHNTDVKTEVLAGITTFMTMAYILVVNPMILADAGMDKGAVFVATALAAAIATFVMGFLANYPFALAPGMGLNAFFAYTVVLGMGYTWQFALMAVFIEGIIFIILTFFNVREKIIDAIPLGLKNAVSAGIGLFIAFIGLANVGIVQAGGAILSVGNLREPLIVLSLFGLLVTAGLLSRNIKGAFLIGMLVTTVIGMVTGLVALPSGLASAPPSLKPIFGAFLQADKAQIFGPEMAIIVFTFLFVDLFDTVGCLVGLAAKTDMLDENGKLPKAKQALFADAIGTTVGAVLGTSTVTTFVESASGMSEGGRTGLTAVVTGMLFLASLLFSPIFIAIPSQATAPVLILVGVMMASSMLKIDFHDMTEAIPAFLTIVMMPLAYSIAEGILFGVVSFAIIKLIAGKGKSVTPALYVLALLFIAKVILAG</sequence>
<evidence type="ECO:0000256" key="4">
    <source>
        <dbReference type="ARBA" id="ARBA00022475"/>
    </source>
</evidence>
<organism evidence="10 11">
    <name type="scientific">Acetoanaerobium noterae</name>
    <dbReference type="NCBI Taxonomy" id="745369"/>
    <lineage>
        <taxon>Bacteria</taxon>
        <taxon>Bacillati</taxon>
        <taxon>Bacillota</taxon>
        <taxon>Clostridia</taxon>
        <taxon>Peptostreptococcales</taxon>
        <taxon>Filifactoraceae</taxon>
        <taxon>Acetoanaerobium</taxon>
    </lineage>
</organism>
<dbReference type="Proteomes" id="UP000243406">
    <property type="component" value="Unassembled WGS sequence"/>
</dbReference>
<gene>
    <name evidence="10" type="ORF">SAMN02745120_1274</name>
</gene>
<evidence type="ECO:0000313" key="10">
    <source>
        <dbReference type="EMBL" id="SKB39911.1"/>
    </source>
</evidence>
<dbReference type="OrthoDB" id="9808458at2"/>
<dbReference type="InterPro" id="IPR006043">
    <property type="entry name" value="NCS2"/>
</dbReference>
<feature type="transmembrane region" description="Helical" evidence="9">
    <location>
        <begin position="357"/>
        <end position="376"/>
    </location>
</feature>
<dbReference type="EMBL" id="FUYN01000002">
    <property type="protein sequence ID" value="SKB39911.1"/>
    <property type="molecule type" value="Genomic_DNA"/>
</dbReference>
<dbReference type="GO" id="GO:0005886">
    <property type="term" value="C:plasma membrane"/>
    <property type="evidence" value="ECO:0007669"/>
    <property type="project" value="UniProtKB-SubCell"/>
</dbReference>
<dbReference type="RefSeq" id="WP_079589171.1">
    <property type="nucleotide sequence ID" value="NZ_FUYN01000002.1"/>
</dbReference>
<evidence type="ECO:0000256" key="9">
    <source>
        <dbReference type="SAM" id="Phobius"/>
    </source>
</evidence>
<comment type="subcellular location">
    <subcellularLocation>
        <location evidence="1 8">Cell membrane</location>
        <topology evidence="1 8">Multi-pass membrane protein</topology>
    </subcellularLocation>
</comment>
<accession>A0A1T5AXY0</accession>
<dbReference type="PANTHER" id="PTHR43337">
    <property type="entry name" value="XANTHINE/URACIL PERMEASE C887.17-RELATED"/>
    <property type="match status" value="1"/>
</dbReference>
<evidence type="ECO:0000256" key="2">
    <source>
        <dbReference type="ARBA" id="ARBA00005697"/>
    </source>
</evidence>
<feature type="transmembrane region" description="Helical" evidence="9">
    <location>
        <begin position="329"/>
        <end position="351"/>
    </location>
</feature>
<evidence type="ECO:0000256" key="5">
    <source>
        <dbReference type="ARBA" id="ARBA00022692"/>
    </source>
</evidence>
<feature type="transmembrane region" description="Helical" evidence="9">
    <location>
        <begin position="388"/>
        <end position="418"/>
    </location>
</feature>
<keyword evidence="6 8" id="KW-1133">Transmembrane helix</keyword>
<dbReference type="PANTHER" id="PTHR43337:SF1">
    <property type="entry name" value="XANTHINE_URACIL PERMEASE C887.17-RELATED"/>
    <property type="match status" value="1"/>
</dbReference>
<evidence type="ECO:0000256" key="7">
    <source>
        <dbReference type="ARBA" id="ARBA00023136"/>
    </source>
</evidence>
<evidence type="ECO:0000256" key="3">
    <source>
        <dbReference type="ARBA" id="ARBA00022448"/>
    </source>
</evidence>